<dbReference type="PANTHER" id="PTHR11552">
    <property type="entry name" value="GLUCOSE-METHANOL-CHOLINE GMC OXIDOREDUCTASE"/>
    <property type="match status" value="1"/>
</dbReference>
<dbReference type="EMBL" id="MU150233">
    <property type="protein sequence ID" value="KAF9468259.1"/>
    <property type="molecule type" value="Genomic_DNA"/>
</dbReference>
<feature type="active site" description="Proton donor" evidence="5">
    <location>
        <position position="532"/>
    </location>
</feature>
<feature type="chain" id="PRO_5040188270" evidence="8">
    <location>
        <begin position="22"/>
        <end position="596"/>
    </location>
</feature>
<dbReference type="SUPFAM" id="SSF51905">
    <property type="entry name" value="FAD/NAD(P)-binding domain"/>
    <property type="match status" value="1"/>
</dbReference>
<evidence type="ECO:0000313" key="10">
    <source>
        <dbReference type="EMBL" id="KAF9468259.1"/>
    </source>
</evidence>
<evidence type="ECO:0000256" key="8">
    <source>
        <dbReference type="SAM" id="SignalP"/>
    </source>
</evidence>
<dbReference type="GO" id="GO:0050660">
    <property type="term" value="F:flavin adenine dinucleotide binding"/>
    <property type="evidence" value="ECO:0007669"/>
    <property type="project" value="InterPro"/>
</dbReference>
<evidence type="ECO:0000256" key="1">
    <source>
        <dbReference type="ARBA" id="ARBA00001974"/>
    </source>
</evidence>
<proteinExistence type="inferred from homology"/>
<feature type="binding site" evidence="6">
    <location>
        <position position="114"/>
    </location>
    <ligand>
        <name>FAD</name>
        <dbReference type="ChEBI" id="CHEBI:57692"/>
    </ligand>
</feature>
<dbReference type="Gene3D" id="3.30.560.10">
    <property type="entry name" value="Glucose Oxidase, domain 3"/>
    <property type="match status" value="1"/>
</dbReference>
<dbReference type="Pfam" id="PF05199">
    <property type="entry name" value="GMC_oxred_C"/>
    <property type="match status" value="1"/>
</dbReference>
<comment type="cofactor">
    <cofactor evidence="1 6">
        <name>FAD</name>
        <dbReference type="ChEBI" id="CHEBI:57692"/>
    </cofactor>
</comment>
<comment type="caution">
    <text evidence="10">The sequence shown here is derived from an EMBL/GenBank/DDBJ whole genome shotgun (WGS) entry which is preliminary data.</text>
</comment>
<dbReference type="Pfam" id="PF00732">
    <property type="entry name" value="GMC_oxred_N"/>
    <property type="match status" value="1"/>
</dbReference>
<dbReference type="AlphaFoldDB" id="A0A9P5YFE4"/>
<feature type="domain" description="Glucose-methanol-choline oxidoreductase N-terminal" evidence="9">
    <location>
        <begin position="112"/>
        <end position="135"/>
    </location>
</feature>
<keyword evidence="3 7" id="KW-0285">Flavoprotein</keyword>
<dbReference type="PROSITE" id="PS00623">
    <property type="entry name" value="GMC_OXRED_1"/>
    <property type="match status" value="1"/>
</dbReference>
<accession>A0A9P5YFE4</accession>
<feature type="active site" description="Proton acceptor" evidence="5">
    <location>
        <position position="576"/>
    </location>
</feature>
<dbReference type="PIRSF" id="PIRSF000137">
    <property type="entry name" value="Alcohol_oxidase"/>
    <property type="match status" value="1"/>
</dbReference>
<organism evidence="10 11">
    <name type="scientific">Collybia nuda</name>
    <dbReference type="NCBI Taxonomy" id="64659"/>
    <lineage>
        <taxon>Eukaryota</taxon>
        <taxon>Fungi</taxon>
        <taxon>Dikarya</taxon>
        <taxon>Basidiomycota</taxon>
        <taxon>Agaricomycotina</taxon>
        <taxon>Agaricomycetes</taxon>
        <taxon>Agaricomycetidae</taxon>
        <taxon>Agaricales</taxon>
        <taxon>Tricholomatineae</taxon>
        <taxon>Clitocybaceae</taxon>
        <taxon>Collybia</taxon>
    </lineage>
</organism>
<dbReference type="SUPFAM" id="SSF54373">
    <property type="entry name" value="FAD-linked reductases, C-terminal domain"/>
    <property type="match status" value="1"/>
</dbReference>
<evidence type="ECO:0000256" key="5">
    <source>
        <dbReference type="PIRSR" id="PIRSR000137-1"/>
    </source>
</evidence>
<dbReference type="InterPro" id="IPR007867">
    <property type="entry name" value="GMC_OxRtase_C"/>
</dbReference>
<dbReference type="InterPro" id="IPR012132">
    <property type="entry name" value="GMC_OxRdtase"/>
</dbReference>
<dbReference type="PANTHER" id="PTHR11552:SF147">
    <property type="entry name" value="CHOLINE DEHYDROGENASE, MITOCHONDRIAL"/>
    <property type="match status" value="1"/>
</dbReference>
<name>A0A9P5YFE4_9AGAR</name>
<keyword evidence="11" id="KW-1185">Reference proteome</keyword>
<dbReference type="InterPro" id="IPR036188">
    <property type="entry name" value="FAD/NAD-bd_sf"/>
</dbReference>
<dbReference type="OrthoDB" id="269227at2759"/>
<protein>
    <submittedName>
        <fullName evidence="10">Aryl-alcohol-oxidase from pleurotus Eryingii</fullName>
    </submittedName>
</protein>
<dbReference type="GO" id="GO:0016614">
    <property type="term" value="F:oxidoreductase activity, acting on CH-OH group of donors"/>
    <property type="evidence" value="ECO:0007669"/>
    <property type="project" value="InterPro"/>
</dbReference>
<keyword evidence="8" id="KW-0732">Signal</keyword>
<feature type="signal peptide" evidence="8">
    <location>
        <begin position="1"/>
        <end position="21"/>
    </location>
</feature>
<evidence type="ECO:0000256" key="7">
    <source>
        <dbReference type="RuleBase" id="RU003968"/>
    </source>
</evidence>
<evidence type="ECO:0000256" key="2">
    <source>
        <dbReference type="ARBA" id="ARBA00010790"/>
    </source>
</evidence>
<dbReference type="PROSITE" id="PS51257">
    <property type="entry name" value="PROKAR_LIPOPROTEIN"/>
    <property type="match status" value="1"/>
</dbReference>
<gene>
    <name evidence="10" type="ORF">BDZ94DRAFT_1246323</name>
</gene>
<evidence type="ECO:0000259" key="9">
    <source>
        <dbReference type="PROSITE" id="PS00623"/>
    </source>
</evidence>
<evidence type="ECO:0000256" key="4">
    <source>
        <dbReference type="ARBA" id="ARBA00022827"/>
    </source>
</evidence>
<dbReference type="InterPro" id="IPR000172">
    <property type="entry name" value="GMC_OxRdtase_N"/>
</dbReference>
<keyword evidence="4 6" id="KW-0274">FAD</keyword>
<sequence>MMRSLFCLCWLVICLLSSSCARLLLDPSEVSKEYDFVIVGAGTAGSVLANRLTENPKFNVLVIEAGISDVGVDDLIIPFFALLATPDRPWTWNYTTTLQEGFNNRSIVYPRGRVLGGSSSVNIMVYTRGSSEDYDRFAKVTKDSRWSWKEFQPYLKKPEHFVEPADHHNITGEFNPAVHNFNGPLLVSVAGNIAATDGRVIQTAHDVDEFTFNLDMNSGDILGIGNTQSTIGNSARCSSSVAYLRPVINRRNLDVLIQTQVTKVLHERTINGQPLFNTVEFAQSPTGRRFQVTANKEVILSAGVIGTPQILMLSGIGDSHDLSKLGIKPIINLPSIGKNLSDHPLFASQWVVINNTSTFEDAEQNVTVAAEQLAQYKANGTGPLVQGPSNQIGWLRLPQDSPILKTTPDPSSGPKSAHFELLFSNGYSSFVDAPPSTGRYFSVLNTVASPTSRGTVQLRSTDPFEFPIIDPKLLSTDFDISVMIEGAKSARRFIAASVWDDYVIAPFGIQGGLDTDEKLEQFIRNTTSSEFHPVGTASMSPVGAHWGAVDPDLKLKGVAGLRIVDASVFPFLPAAHPQAAVYGTAELAADIIKASH</sequence>
<comment type="similarity">
    <text evidence="2 7">Belongs to the GMC oxidoreductase family.</text>
</comment>
<evidence type="ECO:0000256" key="6">
    <source>
        <dbReference type="PIRSR" id="PIRSR000137-2"/>
    </source>
</evidence>
<feature type="binding site" evidence="6">
    <location>
        <begin position="577"/>
        <end position="578"/>
    </location>
    <ligand>
        <name>FAD</name>
        <dbReference type="ChEBI" id="CHEBI:57692"/>
    </ligand>
</feature>
<evidence type="ECO:0000313" key="11">
    <source>
        <dbReference type="Proteomes" id="UP000807353"/>
    </source>
</evidence>
<reference evidence="10" key="1">
    <citation type="submission" date="2020-11" db="EMBL/GenBank/DDBJ databases">
        <authorList>
            <consortium name="DOE Joint Genome Institute"/>
            <person name="Ahrendt S."/>
            <person name="Riley R."/>
            <person name="Andreopoulos W."/>
            <person name="Labutti K."/>
            <person name="Pangilinan J."/>
            <person name="Ruiz-Duenas F.J."/>
            <person name="Barrasa J.M."/>
            <person name="Sanchez-Garcia M."/>
            <person name="Camarero S."/>
            <person name="Miyauchi S."/>
            <person name="Serrano A."/>
            <person name="Linde D."/>
            <person name="Babiker R."/>
            <person name="Drula E."/>
            <person name="Ayuso-Fernandez I."/>
            <person name="Pacheco R."/>
            <person name="Padilla G."/>
            <person name="Ferreira P."/>
            <person name="Barriuso J."/>
            <person name="Kellner H."/>
            <person name="Castanera R."/>
            <person name="Alfaro M."/>
            <person name="Ramirez L."/>
            <person name="Pisabarro A.G."/>
            <person name="Kuo A."/>
            <person name="Tritt A."/>
            <person name="Lipzen A."/>
            <person name="He G."/>
            <person name="Yan M."/>
            <person name="Ng V."/>
            <person name="Cullen D."/>
            <person name="Martin F."/>
            <person name="Rosso M.-N."/>
            <person name="Henrissat B."/>
            <person name="Hibbett D."/>
            <person name="Martinez A.T."/>
            <person name="Grigoriev I.V."/>
        </authorList>
    </citation>
    <scope>NUCLEOTIDE SEQUENCE</scope>
    <source>
        <strain evidence="10">CBS 247.69</strain>
    </source>
</reference>
<feature type="binding site" evidence="6">
    <location>
        <begin position="122"/>
        <end position="125"/>
    </location>
    <ligand>
        <name>FAD</name>
        <dbReference type="ChEBI" id="CHEBI:57692"/>
    </ligand>
</feature>
<feature type="binding site" evidence="6">
    <location>
        <position position="261"/>
    </location>
    <ligand>
        <name>FAD</name>
        <dbReference type="ChEBI" id="CHEBI:57692"/>
    </ligand>
</feature>
<dbReference type="Gene3D" id="3.50.50.60">
    <property type="entry name" value="FAD/NAD(P)-binding domain"/>
    <property type="match status" value="1"/>
</dbReference>
<dbReference type="Proteomes" id="UP000807353">
    <property type="component" value="Unassembled WGS sequence"/>
</dbReference>
<evidence type="ECO:0000256" key="3">
    <source>
        <dbReference type="ARBA" id="ARBA00022630"/>
    </source>
</evidence>